<proteinExistence type="predicted"/>
<dbReference type="AlphaFoldDB" id="A0AA36CED2"/>
<organism evidence="2 3">
    <name type="scientific">Mesorhabditis spiculigera</name>
    <dbReference type="NCBI Taxonomy" id="96644"/>
    <lineage>
        <taxon>Eukaryota</taxon>
        <taxon>Metazoa</taxon>
        <taxon>Ecdysozoa</taxon>
        <taxon>Nematoda</taxon>
        <taxon>Chromadorea</taxon>
        <taxon>Rhabditida</taxon>
        <taxon>Rhabditina</taxon>
        <taxon>Rhabditomorpha</taxon>
        <taxon>Rhabditoidea</taxon>
        <taxon>Rhabditidae</taxon>
        <taxon>Mesorhabditinae</taxon>
        <taxon>Mesorhabditis</taxon>
    </lineage>
</organism>
<reference evidence="2" key="1">
    <citation type="submission" date="2023-06" db="EMBL/GenBank/DDBJ databases">
        <authorList>
            <person name="Delattre M."/>
        </authorList>
    </citation>
    <scope>NUCLEOTIDE SEQUENCE</scope>
    <source>
        <strain evidence="2">AF72</strain>
    </source>
</reference>
<feature type="compositionally biased region" description="Basic residues" evidence="1">
    <location>
        <begin position="189"/>
        <end position="199"/>
    </location>
</feature>
<keyword evidence="3" id="KW-1185">Reference proteome</keyword>
<evidence type="ECO:0000256" key="1">
    <source>
        <dbReference type="SAM" id="MobiDB-lite"/>
    </source>
</evidence>
<protein>
    <submittedName>
        <fullName evidence="2">Uncharacterized protein</fullName>
    </submittedName>
</protein>
<comment type="caution">
    <text evidence="2">The sequence shown here is derived from an EMBL/GenBank/DDBJ whole genome shotgun (WGS) entry which is preliminary data.</text>
</comment>
<dbReference type="EMBL" id="CATQJA010001493">
    <property type="protein sequence ID" value="CAJ0567439.1"/>
    <property type="molecule type" value="Genomic_DNA"/>
</dbReference>
<feature type="region of interest" description="Disordered" evidence="1">
    <location>
        <begin position="164"/>
        <end position="199"/>
    </location>
</feature>
<feature type="compositionally biased region" description="Polar residues" evidence="1">
    <location>
        <begin position="164"/>
        <end position="173"/>
    </location>
</feature>
<name>A0AA36CED2_9BILA</name>
<accession>A0AA36CED2</accession>
<evidence type="ECO:0000313" key="3">
    <source>
        <dbReference type="Proteomes" id="UP001177023"/>
    </source>
</evidence>
<gene>
    <name evidence="2" type="ORF">MSPICULIGERA_LOCUS5992</name>
</gene>
<feature type="non-terminal residue" evidence="2">
    <location>
        <position position="1"/>
    </location>
</feature>
<dbReference type="Proteomes" id="UP001177023">
    <property type="component" value="Unassembled WGS sequence"/>
</dbReference>
<sequence length="199" mass="21720">MEMSKSGGESSLGAGASADDVAKFLFDLSVLCQSTNVLPNPITTLQLRLVGPQGGLNYALDHYTAHDAPYKFDHPHVLDNYRLGHIRADGAAMGLNLRSCQVTDKVEFESRMHRFAQERMNNANSTLGSIDMQRAIAQFNGVPTLSPALKQLAINNRAADDHATTTYTGTASRRSVDKDSSGSTDSKPKQRNRRTLRAK</sequence>
<evidence type="ECO:0000313" key="2">
    <source>
        <dbReference type="EMBL" id="CAJ0567439.1"/>
    </source>
</evidence>